<reference evidence="10 11" key="1">
    <citation type="journal article" date="2016" name="Nat. Commun.">
        <title>Thousands of microbial genomes shed light on interconnected biogeochemical processes in an aquifer system.</title>
        <authorList>
            <person name="Anantharaman K."/>
            <person name="Brown C.T."/>
            <person name="Hug L.A."/>
            <person name="Sharon I."/>
            <person name="Castelle C.J."/>
            <person name="Probst A.J."/>
            <person name="Thomas B.C."/>
            <person name="Singh A."/>
            <person name="Wilkins M.J."/>
            <person name="Karaoz U."/>
            <person name="Brodie E.L."/>
            <person name="Williams K.H."/>
            <person name="Hubbard S.S."/>
            <person name="Banfield J.F."/>
        </authorList>
    </citation>
    <scope>NUCLEOTIDE SEQUENCE [LARGE SCALE GENOMIC DNA]</scope>
</reference>
<feature type="domain" description="AAA+ ATPase" evidence="9">
    <location>
        <begin position="33"/>
        <end position="193"/>
    </location>
</feature>
<dbReference type="InterPro" id="IPR012763">
    <property type="entry name" value="DNA_pol_III_sug/sutau_N"/>
</dbReference>
<evidence type="ECO:0000256" key="7">
    <source>
        <dbReference type="ARBA" id="ARBA00049244"/>
    </source>
</evidence>
<dbReference type="InterPro" id="IPR045085">
    <property type="entry name" value="HLD_clamp_pol_III_gamma_tau"/>
</dbReference>
<dbReference type="Proteomes" id="UP000176923">
    <property type="component" value="Unassembled WGS sequence"/>
</dbReference>
<comment type="subunit">
    <text evidence="8">DNA polymerase III contains a core (composed of alpha, epsilon and theta chains) that associates with a tau subunit. This core dimerizes to form the POLIII' complex. PolIII' associates with the gamma complex (composed of gamma, delta, delta', psi and chi chains) and with the beta chain to form the complete DNA polymerase III complex.</text>
</comment>
<dbReference type="InterPro" id="IPR008921">
    <property type="entry name" value="DNA_pol3_clamp-load_cplx_C"/>
</dbReference>
<dbReference type="CDD" id="cd00009">
    <property type="entry name" value="AAA"/>
    <property type="match status" value="1"/>
</dbReference>
<dbReference type="PANTHER" id="PTHR11669">
    <property type="entry name" value="REPLICATION FACTOR C / DNA POLYMERASE III GAMMA-TAU SUBUNIT"/>
    <property type="match status" value="1"/>
</dbReference>
<dbReference type="InterPro" id="IPR027417">
    <property type="entry name" value="P-loop_NTPase"/>
</dbReference>
<evidence type="ECO:0000256" key="4">
    <source>
        <dbReference type="ARBA" id="ARBA00022833"/>
    </source>
</evidence>
<keyword evidence="6 8" id="KW-0239">DNA-directed DNA polymerase</keyword>
<accession>A0A1F5ZLJ7</accession>
<keyword evidence="8" id="KW-0235">DNA replication</keyword>
<keyword evidence="5 8" id="KW-0067">ATP-binding</keyword>
<comment type="similarity">
    <text evidence="1 8">Belongs to the DnaX/STICHEL family.</text>
</comment>
<keyword evidence="3 8" id="KW-0547">Nucleotide-binding</keyword>
<dbReference type="InterPro" id="IPR050238">
    <property type="entry name" value="DNA_Rep/Repair_Clamp_Loader"/>
</dbReference>
<evidence type="ECO:0000256" key="5">
    <source>
        <dbReference type="ARBA" id="ARBA00022840"/>
    </source>
</evidence>
<evidence type="ECO:0000256" key="2">
    <source>
        <dbReference type="ARBA" id="ARBA00022723"/>
    </source>
</evidence>
<evidence type="ECO:0000313" key="11">
    <source>
        <dbReference type="Proteomes" id="UP000176923"/>
    </source>
</evidence>
<dbReference type="GO" id="GO:0046872">
    <property type="term" value="F:metal ion binding"/>
    <property type="evidence" value="ECO:0007669"/>
    <property type="project" value="UniProtKB-KW"/>
</dbReference>
<dbReference type="GO" id="GO:0009360">
    <property type="term" value="C:DNA polymerase III complex"/>
    <property type="evidence" value="ECO:0007669"/>
    <property type="project" value="InterPro"/>
</dbReference>
<evidence type="ECO:0000259" key="9">
    <source>
        <dbReference type="SMART" id="SM00382"/>
    </source>
</evidence>
<gene>
    <name evidence="8" type="primary">dnaX</name>
    <name evidence="10" type="ORF">A3D77_03100</name>
</gene>
<evidence type="ECO:0000256" key="6">
    <source>
        <dbReference type="ARBA" id="ARBA00022932"/>
    </source>
</evidence>
<dbReference type="NCBIfam" id="TIGR02397">
    <property type="entry name" value="dnaX_nterm"/>
    <property type="match status" value="1"/>
</dbReference>
<dbReference type="Gene3D" id="3.40.50.300">
    <property type="entry name" value="P-loop containing nucleotide triphosphate hydrolases"/>
    <property type="match status" value="1"/>
</dbReference>
<dbReference type="EC" id="2.7.7.7" evidence="8"/>
<dbReference type="Gene3D" id="1.20.272.10">
    <property type="match status" value="1"/>
</dbReference>
<evidence type="ECO:0000256" key="1">
    <source>
        <dbReference type="ARBA" id="ARBA00006360"/>
    </source>
</evidence>
<name>A0A1F5ZLJ7_9BACT</name>
<dbReference type="GO" id="GO:0005524">
    <property type="term" value="F:ATP binding"/>
    <property type="evidence" value="ECO:0007669"/>
    <property type="project" value="UniProtKB-KW"/>
</dbReference>
<dbReference type="GO" id="GO:0003887">
    <property type="term" value="F:DNA-directed DNA polymerase activity"/>
    <property type="evidence" value="ECO:0007669"/>
    <property type="project" value="UniProtKB-KW"/>
</dbReference>
<organism evidence="10 11">
    <name type="scientific">Candidatus Gottesmanbacteria bacterium RIFCSPHIGHO2_02_FULL_39_11</name>
    <dbReference type="NCBI Taxonomy" id="1798382"/>
    <lineage>
        <taxon>Bacteria</taxon>
        <taxon>Candidatus Gottesmaniibacteriota</taxon>
    </lineage>
</organism>
<keyword evidence="8" id="KW-0548">Nucleotidyltransferase</keyword>
<dbReference type="Pfam" id="PF13177">
    <property type="entry name" value="DNA_pol3_delta2"/>
    <property type="match status" value="1"/>
</dbReference>
<keyword evidence="8" id="KW-0808">Transferase</keyword>
<comment type="function">
    <text evidence="8">DNA polymerase III is a complex, multichain enzyme responsible for most of the replicative synthesis in bacteria. This DNA polymerase also exhibits 3' to 5' exonuclease activity.</text>
</comment>
<dbReference type="Pfam" id="PF22608">
    <property type="entry name" value="DNAX_ATPase_lid"/>
    <property type="match status" value="1"/>
</dbReference>
<dbReference type="SUPFAM" id="SSF48019">
    <property type="entry name" value="post-AAA+ oligomerization domain-like"/>
    <property type="match status" value="1"/>
</dbReference>
<evidence type="ECO:0000256" key="3">
    <source>
        <dbReference type="ARBA" id="ARBA00022741"/>
    </source>
</evidence>
<protein>
    <recommendedName>
        <fullName evidence="8">DNA polymerase III subunit gamma/tau</fullName>
        <ecNumber evidence="8">2.7.7.7</ecNumber>
    </recommendedName>
</protein>
<keyword evidence="4" id="KW-0862">Zinc</keyword>
<dbReference type="AlphaFoldDB" id="A0A1F5ZLJ7"/>
<dbReference type="SMART" id="SM00382">
    <property type="entry name" value="AAA"/>
    <property type="match status" value="1"/>
</dbReference>
<dbReference type="GO" id="GO:0006261">
    <property type="term" value="P:DNA-templated DNA replication"/>
    <property type="evidence" value="ECO:0007669"/>
    <property type="project" value="TreeGrafter"/>
</dbReference>
<comment type="caution">
    <text evidence="10">The sequence shown here is derived from an EMBL/GenBank/DDBJ whole genome shotgun (WGS) entry which is preliminary data.</text>
</comment>
<dbReference type="PANTHER" id="PTHR11669:SF0">
    <property type="entry name" value="PROTEIN STICHEL-LIKE 2"/>
    <property type="match status" value="1"/>
</dbReference>
<evidence type="ECO:0000313" key="10">
    <source>
        <dbReference type="EMBL" id="OGG13366.1"/>
    </source>
</evidence>
<dbReference type="InterPro" id="IPR003593">
    <property type="entry name" value="AAA+_ATPase"/>
</dbReference>
<dbReference type="STRING" id="1798382.A3D77_03100"/>
<dbReference type="EMBL" id="MFJL01000037">
    <property type="protein sequence ID" value="OGG13366.1"/>
    <property type="molecule type" value="Genomic_DNA"/>
</dbReference>
<dbReference type="SUPFAM" id="SSF52540">
    <property type="entry name" value="P-loop containing nucleoside triphosphate hydrolases"/>
    <property type="match status" value="1"/>
</dbReference>
<dbReference type="GO" id="GO:0003677">
    <property type="term" value="F:DNA binding"/>
    <property type="evidence" value="ECO:0007669"/>
    <property type="project" value="InterPro"/>
</dbReference>
<evidence type="ECO:0000256" key="8">
    <source>
        <dbReference type="RuleBase" id="RU364063"/>
    </source>
</evidence>
<proteinExistence type="inferred from homology"/>
<dbReference type="Gene3D" id="1.10.8.60">
    <property type="match status" value="1"/>
</dbReference>
<comment type="catalytic activity">
    <reaction evidence="7 8">
        <text>DNA(n) + a 2'-deoxyribonucleoside 5'-triphosphate = DNA(n+1) + diphosphate</text>
        <dbReference type="Rhea" id="RHEA:22508"/>
        <dbReference type="Rhea" id="RHEA-COMP:17339"/>
        <dbReference type="Rhea" id="RHEA-COMP:17340"/>
        <dbReference type="ChEBI" id="CHEBI:33019"/>
        <dbReference type="ChEBI" id="CHEBI:61560"/>
        <dbReference type="ChEBI" id="CHEBI:173112"/>
        <dbReference type="EC" id="2.7.7.7"/>
    </reaction>
</comment>
<keyword evidence="2" id="KW-0479">Metal-binding</keyword>
<sequence>MSFYRKYRPQTISELDSEQMSTRLAKTFSGGNFPHALLFAGPKGTGKTSAARIIAKLINCTHKKKSAIKGISYFEPCNTCDSCLSIIRGNHMDVLEIDAASNRGIDEIRDLREKIRLSPGQSAFKVYIIDEVHMLTTEAFNALLKTLEEPPPHAIFILATTDPDKLPGTIISRTMLFSFSKAGKRDIMHSLKRVVNSEGITISEEILLQISELADGSFRDATKILEQALSEGATTLSQFEKIFGKSSSSAVSVVSLLAKKDTKSLLTILEDLDSSGGDARKFVSDLLNLLHSILLAYYEIKTEEDIIKMKNILTVPDIISLIKLFSTVYPMVKNSSSPVLPVMVAVVEWCEKKSEKLKV</sequence>